<protein>
    <submittedName>
        <fullName evidence="1">Uncharacterized protein</fullName>
    </submittedName>
</protein>
<comment type="caution">
    <text evidence="1">The sequence shown here is derived from an EMBL/GenBank/DDBJ whole genome shotgun (WGS) entry which is preliminary data.</text>
</comment>
<dbReference type="EMBL" id="JANSHE010003585">
    <property type="protein sequence ID" value="KAJ2985442.1"/>
    <property type="molecule type" value="Genomic_DNA"/>
</dbReference>
<reference evidence="1" key="1">
    <citation type="submission" date="2022-08" db="EMBL/GenBank/DDBJ databases">
        <title>Genome Sequence of Pycnoporus sanguineus.</title>
        <authorList>
            <person name="Buettner E."/>
        </authorList>
    </citation>
    <scope>NUCLEOTIDE SEQUENCE</scope>
    <source>
        <strain evidence="1">CG-C14</strain>
    </source>
</reference>
<accession>A0ACC1P154</accession>
<gene>
    <name evidence="1" type="ORF">NUW54_g10150</name>
</gene>
<organism evidence="1 2">
    <name type="scientific">Trametes sanguinea</name>
    <dbReference type="NCBI Taxonomy" id="158606"/>
    <lineage>
        <taxon>Eukaryota</taxon>
        <taxon>Fungi</taxon>
        <taxon>Dikarya</taxon>
        <taxon>Basidiomycota</taxon>
        <taxon>Agaricomycotina</taxon>
        <taxon>Agaricomycetes</taxon>
        <taxon>Polyporales</taxon>
        <taxon>Polyporaceae</taxon>
        <taxon>Trametes</taxon>
    </lineage>
</organism>
<keyword evidence="2" id="KW-1185">Reference proteome</keyword>
<evidence type="ECO:0000313" key="1">
    <source>
        <dbReference type="EMBL" id="KAJ2985442.1"/>
    </source>
</evidence>
<proteinExistence type="predicted"/>
<dbReference type="Proteomes" id="UP001144978">
    <property type="component" value="Unassembled WGS sequence"/>
</dbReference>
<evidence type="ECO:0000313" key="2">
    <source>
        <dbReference type="Proteomes" id="UP001144978"/>
    </source>
</evidence>
<sequence>MAVVAINLTGISYDSSLGLSGLFMCLALPAGTNKHSSTTEGSRHGNLCLSYIRCRERVLAKRRPTWINTLHCCGAFIDITPFIDLCSAVVMAQRAEHAKDPATKFPFSGPQAKAQTQSMALMSPWETVKILTVYIGNTEEAVKGNVSRRRLVASEFLFVVQATVQVILTIVLTVLGIVQSEFDDCLELAIPNLLWLVRTALACYLLLWAHWMQRAWRSRILASAASSGRHAQPLTGPEVAAILPCSRASMLLHIRLTVVLSVTTAVLYAATGTIWIFRQSHCDWRAPLIHKLSSIIYITATLSYFAYFTALWVPSIKKQLCKLGNDSAAADKPLSQSEVDRLPLVLYRPSGLGGDSASGLASALPGFVPAQVPLNDGRSTKKRRSTLLSFFHRSQPISLPQNPDIEAGSDETPLLDQVNTPPFTPLLPHDSGDCSVCLGSFSSRPLAGTGNNHVAGTESAGESFPHLRLLPCGHAHHKECIDKWLTQKSSRCPYCQEAVDVSHLTDDGDRVATDFLDEYMRVVGLRKGE</sequence>
<name>A0ACC1P154_9APHY</name>